<reference evidence="2" key="1">
    <citation type="submission" date="2022-07" db="EMBL/GenBank/DDBJ databases">
        <title>Phylogenomic reconstructions and comparative analyses of Kickxellomycotina fungi.</title>
        <authorList>
            <person name="Reynolds N.K."/>
            <person name="Stajich J.E."/>
            <person name="Barry K."/>
            <person name="Grigoriev I.V."/>
            <person name="Crous P."/>
            <person name="Smith M.E."/>
        </authorList>
    </citation>
    <scope>NUCLEOTIDE SEQUENCE</scope>
    <source>
        <strain evidence="2">NBRC 105414</strain>
    </source>
</reference>
<dbReference type="OrthoDB" id="411251at2759"/>
<organism evidence="2 3">
    <name type="scientific">Coemansia javaensis</name>
    <dbReference type="NCBI Taxonomy" id="2761396"/>
    <lineage>
        <taxon>Eukaryota</taxon>
        <taxon>Fungi</taxon>
        <taxon>Fungi incertae sedis</taxon>
        <taxon>Zoopagomycota</taxon>
        <taxon>Kickxellomycotina</taxon>
        <taxon>Kickxellomycetes</taxon>
        <taxon>Kickxellales</taxon>
        <taxon>Kickxellaceae</taxon>
        <taxon>Coemansia</taxon>
    </lineage>
</organism>
<comment type="caution">
    <text evidence="2">The sequence shown here is derived from an EMBL/GenBank/DDBJ whole genome shotgun (WGS) entry which is preliminary data.</text>
</comment>
<accession>A0A9W8HCM4</accession>
<keyword evidence="3" id="KW-1185">Reference proteome</keyword>
<feature type="region of interest" description="Disordered" evidence="1">
    <location>
        <begin position="232"/>
        <end position="256"/>
    </location>
</feature>
<dbReference type="Proteomes" id="UP001140217">
    <property type="component" value="Unassembled WGS sequence"/>
</dbReference>
<gene>
    <name evidence="2" type="ORF">H4R18_001523</name>
</gene>
<evidence type="ECO:0000313" key="3">
    <source>
        <dbReference type="Proteomes" id="UP001140217"/>
    </source>
</evidence>
<name>A0A9W8HCM4_9FUNG</name>
<evidence type="ECO:0000313" key="2">
    <source>
        <dbReference type="EMBL" id="KAJ2783771.1"/>
    </source>
</evidence>
<sequence length="317" mass="33994">MTAASSGLSIDADAGHSQPRRTPITFIGVHDRSPELRLLYVSSSVRQGLHLEPQDMLWKPSFNYLEGNNVSEYKRLNMLSGESSVVTSGVVVRSGTGELRTVRVIQFTSDDIVCNIATIYPDPAPEPTGHMAVGVQPCAPVRVQPTCYARSCTKACLVLVHPADSDSSSGPRVLFASRSFAHILDVDPCDLQGLPFLSLVAAADTVAAARFLEKMAAPERIVLDQLRFRVDPSAATDNDDNDNDNNDSGSDGRPRGERTAMLEVLGAGSDDGAIILCQLHQPRGAARDNSDGYMSMAELISSDPETSDCAEAWTAVC</sequence>
<evidence type="ECO:0000256" key="1">
    <source>
        <dbReference type="SAM" id="MobiDB-lite"/>
    </source>
</evidence>
<dbReference type="AlphaFoldDB" id="A0A9W8HCM4"/>
<evidence type="ECO:0008006" key="4">
    <source>
        <dbReference type="Google" id="ProtNLM"/>
    </source>
</evidence>
<proteinExistence type="predicted"/>
<protein>
    <recommendedName>
        <fullName evidence="4">PAS domain-containing protein</fullName>
    </recommendedName>
</protein>
<dbReference type="EMBL" id="JANBUL010000040">
    <property type="protein sequence ID" value="KAJ2783771.1"/>
    <property type="molecule type" value="Genomic_DNA"/>
</dbReference>